<sequence length="107" mass="12322">MNHGVYYELQAGELLRLPRLERTLRVMQGRVWITAAEQLEDRVLDAGQDWPAAEAREVVIEALCASRVLILSPQAASSDTRMRMAQSWMHNAHAWWQRLRNQRPATA</sequence>
<evidence type="ECO:0000313" key="2">
    <source>
        <dbReference type="Proteomes" id="UP001595556"/>
    </source>
</evidence>
<keyword evidence="2" id="KW-1185">Reference proteome</keyword>
<proteinExistence type="predicted"/>
<gene>
    <name evidence="1" type="ORF">ACFOEN_14725</name>
</gene>
<evidence type="ECO:0000313" key="1">
    <source>
        <dbReference type="EMBL" id="MFC3148881.1"/>
    </source>
</evidence>
<dbReference type="Proteomes" id="UP001595556">
    <property type="component" value="Unassembled WGS sequence"/>
</dbReference>
<accession>A0ABV7H8D1</accession>
<dbReference type="EMBL" id="JBHRTI010000010">
    <property type="protein sequence ID" value="MFC3148881.1"/>
    <property type="molecule type" value="Genomic_DNA"/>
</dbReference>
<organism evidence="1 2">
    <name type="scientific">Piscinibacterium candidicorallinum</name>
    <dbReference type="NCBI Taxonomy" id="1793872"/>
    <lineage>
        <taxon>Bacteria</taxon>
        <taxon>Pseudomonadati</taxon>
        <taxon>Pseudomonadota</taxon>
        <taxon>Betaproteobacteria</taxon>
        <taxon>Burkholderiales</taxon>
        <taxon>Piscinibacterium</taxon>
    </lineage>
</organism>
<name>A0ABV7H8D1_9BURK</name>
<reference evidence="2" key="1">
    <citation type="journal article" date="2019" name="Int. J. Syst. Evol. Microbiol.">
        <title>The Global Catalogue of Microorganisms (GCM) 10K type strain sequencing project: providing services to taxonomists for standard genome sequencing and annotation.</title>
        <authorList>
            <consortium name="The Broad Institute Genomics Platform"/>
            <consortium name="The Broad Institute Genome Sequencing Center for Infectious Disease"/>
            <person name="Wu L."/>
            <person name="Ma J."/>
        </authorList>
    </citation>
    <scope>NUCLEOTIDE SEQUENCE [LARGE SCALE GENOMIC DNA]</scope>
    <source>
        <strain evidence="2">KCTC 52168</strain>
    </source>
</reference>
<protein>
    <submittedName>
        <fullName evidence="1">DUF2917 domain-containing protein</fullName>
    </submittedName>
</protein>
<dbReference type="Pfam" id="PF11142">
    <property type="entry name" value="DUF2917"/>
    <property type="match status" value="1"/>
</dbReference>
<dbReference type="InterPro" id="IPR021317">
    <property type="entry name" value="DUF2917"/>
</dbReference>
<dbReference type="RefSeq" id="WP_377305218.1">
    <property type="nucleotide sequence ID" value="NZ_CP180191.1"/>
</dbReference>
<comment type="caution">
    <text evidence="1">The sequence shown here is derived from an EMBL/GenBank/DDBJ whole genome shotgun (WGS) entry which is preliminary data.</text>
</comment>